<dbReference type="EMBL" id="CP117411">
    <property type="protein sequence ID" value="WCT74738.1"/>
    <property type="molecule type" value="Genomic_DNA"/>
</dbReference>
<gene>
    <name evidence="2" type="ORF">PQ455_05790</name>
</gene>
<dbReference type="Pfam" id="PF01182">
    <property type="entry name" value="Glucosamine_iso"/>
    <property type="match status" value="1"/>
</dbReference>
<dbReference type="Proteomes" id="UP001220395">
    <property type="component" value="Chromosome"/>
</dbReference>
<dbReference type="PANTHER" id="PTHR11054:SF0">
    <property type="entry name" value="6-PHOSPHOGLUCONOLACTONASE"/>
    <property type="match status" value="1"/>
</dbReference>
<dbReference type="SUPFAM" id="SSF100950">
    <property type="entry name" value="NagB/RpiA/CoA transferase-like"/>
    <property type="match status" value="1"/>
</dbReference>
<proteinExistence type="predicted"/>
<evidence type="ECO:0000313" key="3">
    <source>
        <dbReference type="Proteomes" id="UP001220395"/>
    </source>
</evidence>
<evidence type="ECO:0000313" key="2">
    <source>
        <dbReference type="EMBL" id="WCT74738.1"/>
    </source>
</evidence>
<dbReference type="PANTHER" id="PTHR11054">
    <property type="entry name" value="6-PHOSPHOGLUCONOLACTONASE"/>
    <property type="match status" value="1"/>
</dbReference>
<keyword evidence="3" id="KW-1185">Reference proteome</keyword>
<dbReference type="RefSeq" id="WP_273690048.1">
    <property type="nucleotide sequence ID" value="NZ_CP117411.1"/>
</dbReference>
<dbReference type="GO" id="GO:0017057">
    <property type="term" value="F:6-phosphogluconolactonase activity"/>
    <property type="evidence" value="ECO:0007669"/>
    <property type="project" value="UniProtKB-EC"/>
</dbReference>
<sequence length="213" mass="23226">MSEIVWAARADTHAMASHIAGVICARGRRSIALPGGRTPGPLFEELRRRSLPWGKTRISLTDDRIVPEHHPASNFGLLSRFFDATAAQVAPLSEDEAPPRFDLVCVGVGLDGSVASLFPNMPFDRETAPATIRVAPDPLPADAPFERLSLNIPALAQTDHLMIIARGRAKRDIIDRALSGDERLPLCHLVRQAQGRTTIFWSLREAPSARMAG</sequence>
<dbReference type="InterPro" id="IPR006148">
    <property type="entry name" value="Glc/Gal-6P_isomerase"/>
</dbReference>
<dbReference type="Gene3D" id="3.40.50.1360">
    <property type="match status" value="1"/>
</dbReference>
<keyword evidence="2" id="KW-0378">Hydrolase</keyword>
<dbReference type="InterPro" id="IPR037171">
    <property type="entry name" value="NagB/RpiA_transferase-like"/>
</dbReference>
<reference evidence="2 3" key="1">
    <citation type="submission" date="2023-02" db="EMBL/GenBank/DDBJ databases">
        <title>Genome sequence of Sphingomonas naphthae.</title>
        <authorList>
            <person name="Kim S."/>
            <person name="Heo J."/>
            <person name="Kwon S.-W."/>
        </authorList>
    </citation>
    <scope>NUCLEOTIDE SEQUENCE [LARGE SCALE GENOMIC DNA]</scope>
    <source>
        <strain evidence="2 3">KACC 18716</strain>
    </source>
</reference>
<organism evidence="2 3">
    <name type="scientific">Sphingomonas naphthae</name>
    <dbReference type="NCBI Taxonomy" id="1813468"/>
    <lineage>
        <taxon>Bacteria</taxon>
        <taxon>Pseudomonadati</taxon>
        <taxon>Pseudomonadota</taxon>
        <taxon>Alphaproteobacteria</taxon>
        <taxon>Sphingomonadales</taxon>
        <taxon>Sphingomonadaceae</taxon>
        <taxon>Sphingomonas</taxon>
    </lineage>
</organism>
<dbReference type="InterPro" id="IPR039104">
    <property type="entry name" value="6PGL"/>
</dbReference>
<accession>A0ABY7TNY9</accession>
<name>A0ABY7TNY9_9SPHN</name>
<evidence type="ECO:0000259" key="1">
    <source>
        <dbReference type="Pfam" id="PF01182"/>
    </source>
</evidence>
<feature type="domain" description="Glucosamine/galactosamine-6-phosphate isomerase" evidence="1">
    <location>
        <begin position="87"/>
        <end position="198"/>
    </location>
</feature>
<protein>
    <submittedName>
        <fullName evidence="2">6-phosphogluconolactonase</fullName>
        <ecNumber evidence="2">3.1.1.31</ecNumber>
    </submittedName>
</protein>
<dbReference type="EC" id="3.1.1.31" evidence="2"/>